<comment type="similarity">
    <text evidence="1">Belongs to the GPATCH11 family.</text>
</comment>
<dbReference type="PROSITE" id="PS50174">
    <property type="entry name" value="G_PATCH"/>
    <property type="match status" value="1"/>
</dbReference>
<sequence length="286" mass="33099">MPSDDEFDYMSDNFLAQCVKEDIRPGLIHNRTQKRTHDIHKKKTFTDEENKQRNKPLKLVEAERREEGLNEAICDNNRGFSLLQKMGYKPGMAIGKSGTGRVEPIPIAVKSDRGGLGREAALKEIAAHKQAIRNRLAHQREKATSTEDYRARLAKKAAERHTEGDLRKSQRICEQLDTTAGCNEPVKPWFWPANKTKGGDEIDEDEPEDPENEIRQKNCHTEGKEEDEEEEEEEEEEEIEFESSEKLEILTLYLRKEYCYCIWCGVQYDDEKDLQKSCPGLTRDEH</sequence>
<dbReference type="Pfam" id="PF13821">
    <property type="entry name" value="DUF4187"/>
    <property type="match status" value="1"/>
</dbReference>
<evidence type="ECO:0000256" key="3">
    <source>
        <dbReference type="ARBA" id="ARBA00030688"/>
    </source>
</evidence>
<evidence type="ECO:0000256" key="1">
    <source>
        <dbReference type="ARBA" id="ARBA00007140"/>
    </source>
</evidence>
<keyword evidence="7" id="KW-1185">Reference proteome</keyword>
<accession>A0ABQ8U0T6</accession>
<dbReference type="SMART" id="SM00443">
    <property type="entry name" value="G_patch"/>
    <property type="match status" value="1"/>
</dbReference>
<dbReference type="InterPro" id="IPR039249">
    <property type="entry name" value="GPATCH11"/>
</dbReference>
<dbReference type="PANTHER" id="PTHR21032">
    <property type="entry name" value="G PATCH DOMAIN-CONTAINING PROTEIN 11"/>
    <property type="match status" value="1"/>
</dbReference>
<dbReference type="InterPro" id="IPR000467">
    <property type="entry name" value="G_patch_dom"/>
</dbReference>
<evidence type="ECO:0000313" key="6">
    <source>
        <dbReference type="EMBL" id="KAJ4451942.1"/>
    </source>
</evidence>
<evidence type="ECO:0000256" key="4">
    <source>
        <dbReference type="SAM" id="MobiDB-lite"/>
    </source>
</evidence>
<name>A0ABQ8U0T6_PERAM</name>
<dbReference type="Pfam" id="PF01585">
    <property type="entry name" value="G-patch"/>
    <property type="match status" value="1"/>
</dbReference>
<dbReference type="PANTHER" id="PTHR21032:SF0">
    <property type="entry name" value="G PATCH DOMAIN-CONTAINING PROTEIN 11"/>
    <property type="match status" value="1"/>
</dbReference>
<evidence type="ECO:0000259" key="5">
    <source>
        <dbReference type="PROSITE" id="PS50174"/>
    </source>
</evidence>
<feature type="compositionally biased region" description="Basic and acidic residues" evidence="4">
    <location>
        <begin position="44"/>
        <end position="53"/>
    </location>
</feature>
<comment type="caution">
    <text evidence="6">The sequence shown here is derived from an EMBL/GenBank/DDBJ whole genome shotgun (WGS) entry which is preliminary data.</text>
</comment>
<dbReference type="SMART" id="SM01173">
    <property type="entry name" value="DUF4187"/>
    <property type="match status" value="1"/>
</dbReference>
<protein>
    <recommendedName>
        <fullName evidence="2">G patch domain-containing protein 11</fullName>
    </recommendedName>
    <alternativeName>
        <fullName evidence="3">Coiled-coil domain-containing protein 75</fullName>
    </alternativeName>
</protein>
<feature type="domain" description="G-patch" evidence="5">
    <location>
        <begin position="75"/>
        <end position="121"/>
    </location>
</feature>
<feature type="region of interest" description="Disordered" evidence="4">
    <location>
        <begin position="31"/>
        <end position="53"/>
    </location>
</feature>
<feature type="compositionally biased region" description="Acidic residues" evidence="4">
    <location>
        <begin position="201"/>
        <end position="211"/>
    </location>
</feature>
<dbReference type="Proteomes" id="UP001148838">
    <property type="component" value="Unassembled WGS sequence"/>
</dbReference>
<evidence type="ECO:0000256" key="2">
    <source>
        <dbReference type="ARBA" id="ARBA00021978"/>
    </source>
</evidence>
<gene>
    <name evidence="6" type="ORF">ANN_03425</name>
</gene>
<reference evidence="6 7" key="1">
    <citation type="journal article" date="2022" name="Allergy">
        <title>Genome assembly and annotation of Periplaneta americana reveal a comprehensive cockroach allergen profile.</title>
        <authorList>
            <person name="Wang L."/>
            <person name="Xiong Q."/>
            <person name="Saelim N."/>
            <person name="Wang L."/>
            <person name="Nong W."/>
            <person name="Wan A.T."/>
            <person name="Shi M."/>
            <person name="Liu X."/>
            <person name="Cao Q."/>
            <person name="Hui J.H.L."/>
            <person name="Sookrung N."/>
            <person name="Leung T.F."/>
            <person name="Tungtrongchitr A."/>
            <person name="Tsui S.K.W."/>
        </authorList>
    </citation>
    <scope>NUCLEOTIDE SEQUENCE [LARGE SCALE GENOMIC DNA]</scope>
    <source>
        <strain evidence="6">PWHHKU_190912</strain>
    </source>
</reference>
<feature type="compositionally biased region" description="Acidic residues" evidence="4">
    <location>
        <begin position="224"/>
        <end position="242"/>
    </location>
</feature>
<dbReference type="EMBL" id="JAJSOF020000001">
    <property type="protein sequence ID" value="KAJ4451942.1"/>
    <property type="molecule type" value="Genomic_DNA"/>
</dbReference>
<feature type="compositionally biased region" description="Basic and acidic residues" evidence="4">
    <location>
        <begin position="212"/>
        <end position="223"/>
    </location>
</feature>
<feature type="compositionally biased region" description="Basic residues" evidence="4">
    <location>
        <begin position="31"/>
        <end position="43"/>
    </location>
</feature>
<feature type="region of interest" description="Disordered" evidence="4">
    <location>
        <begin position="190"/>
        <end position="243"/>
    </location>
</feature>
<evidence type="ECO:0000313" key="7">
    <source>
        <dbReference type="Proteomes" id="UP001148838"/>
    </source>
</evidence>
<organism evidence="6 7">
    <name type="scientific">Periplaneta americana</name>
    <name type="common">American cockroach</name>
    <name type="synonym">Blatta americana</name>
    <dbReference type="NCBI Taxonomy" id="6978"/>
    <lineage>
        <taxon>Eukaryota</taxon>
        <taxon>Metazoa</taxon>
        <taxon>Ecdysozoa</taxon>
        <taxon>Arthropoda</taxon>
        <taxon>Hexapoda</taxon>
        <taxon>Insecta</taxon>
        <taxon>Pterygota</taxon>
        <taxon>Neoptera</taxon>
        <taxon>Polyneoptera</taxon>
        <taxon>Dictyoptera</taxon>
        <taxon>Blattodea</taxon>
        <taxon>Blattoidea</taxon>
        <taxon>Blattidae</taxon>
        <taxon>Blattinae</taxon>
        <taxon>Periplaneta</taxon>
    </lineage>
</organism>
<proteinExistence type="inferred from homology"/>
<dbReference type="InterPro" id="IPR025239">
    <property type="entry name" value="DUF4187"/>
</dbReference>